<dbReference type="CDD" id="cd00067">
    <property type="entry name" value="GAL4"/>
    <property type="match status" value="1"/>
</dbReference>
<dbReference type="Pfam" id="PF00172">
    <property type="entry name" value="Zn_clus"/>
    <property type="match status" value="1"/>
</dbReference>
<comment type="caution">
    <text evidence="6">The sequence shown here is derived from an EMBL/GenBank/DDBJ whole genome shotgun (WGS) entry which is preliminary data.</text>
</comment>
<dbReference type="PROSITE" id="PS50048">
    <property type="entry name" value="ZN2_CY6_FUNGAL_2"/>
    <property type="match status" value="1"/>
</dbReference>
<dbReference type="GO" id="GO:0003677">
    <property type="term" value="F:DNA binding"/>
    <property type="evidence" value="ECO:0007669"/>
    <property type="project" value="UniProtKB-KW"/>
</dbReference>
<dbReference type="SUPFAM" id="SSF57701">
    <property type="entry name" value="Zn2/Cys6 DNA-binding domain"/>
    <property type="match status" value="1"/>
</dbReference>
<dbReference type="SMART" id="SM00066">
    <property type="entry name" value="GAL4"/>
    <property type="match status" value="1"/>
</dbReference>
<dbReference type="PANTHER" id="PTHR47840">
    <property type="entry name" value="ZN(II)2CYS6 TRANSCRIPTION FACTOR (EUROFUNG)-RELATED"/>
    <property type="match status" value="1"/>
</dbReference>
<dbReference type="InterPro" id="IPR036864">
    <property type="entry name" value="Zn2-C6_fun-type_DNA-bd_sf"/>
</dbReference>
<dbReference type="Gene3D" id="4.10.240.10">
    <property type="entry name" value="Zn(2)-C6 fungal-type DNA-binding domain"/>
    <property type="match status" value="1"/>
</dbReference>
<dbReference type="CDD" id="cd12148">
    <property type="entry name" value="fungal_TF_MHR"/>
    <property type="match status" value="1"/>
</dbReference>
<dbReference type="GO" id="GO:0000981">
    <property type="term" value="F:DNA-binding transcription factor activity, RNA polymerase II-specific"/>
    <property type="evidence" value="ECO:0007669"/>
    <property type="project" value="InterPro"/>
</dbReference>
<organism evidence="6 7">
    <name type="scientific">Penicillium frequentans</name>
    <dbReference type="NCBI Taxonomy" id="3151616"/>
    <lineage>
        <taxon>Eukaryota</taxon>
        <taxon>Fungi</taxon>
        <taxon>Dikarya</taxon>
        <taxon>Ascomycota</taxon>
        <taxon>Pezizomycotina</taxon>
        <taxon>Eurotiomycetes</taxon>
        <taxon>Eurotiomycetidae</taxon>
        <taxon>Eurotiales</taxon>
        <taxon>Aspergillaceae</taxon>
        <taxon>Penicillium</taxon>
    </lineage>
</organism>
<evidence type="ECO:0000259" key="5">
    <source>
        <dbReference type="PROSITE" id="PS50048"/>
    </source>
</evidence>
<keyword evidence="7" id="KW-1185">Reference proteome</keyword>
<dbReference type="Proteomes" id="UP001220324">
    <property type="component" value="Unassembled WGS sequence"/>
</dbReference>
<accession>A0AAD6D4J1</accession>
<evidence type="ECO:0000256" key="3">
    <source>
        <dbReference type="ARBA" id="ARBA00023163"/>
    </source>
</evidence>
<dbReference type="EMBL" id="JAQIZZ010000002">
    <property type="protein sequence ID" value="KAJ5553354.1"/>
    <property type="molecule type" value="Genomic_DNA"/>
</dbReference>
<proteinExistence type="predicted"/>
<evidence type="ECO:0000256" key="2">
    <source>
        <dbReference type="ARBA" id="ARBA00023125"/>
    </source>
</evidence>
<dbReference type="PANTHER" id="PTHR47840:SF1">
    <property type="entry name" value="ZN(II)2CYS6 TRANSCRIPTION FACTOR (EUROFUNG)"/>
    <property type="match status" value="1"/>
</dbReference>
<dbReference type="AlphaFoldDB" id="A0AAD6D4J1"/>
<evidence type="ECO:0000313" key="7">
    <source>
        <dbReference type="Proteomes" id="UP001220324"/>
    </source>
</evidence>
<evidence type="ECO:0000256" key="1">
    <source>
        <dbReference type="ARBA" id="ARBA00023015"/>
    </source>
</evidence>
<keyword evidence="3" id="KW-0804">Transcription</keyword>
<feature type="domain" description="Zn(2)-C6 fungal-type" evidence="5">
    <location>
        <begin position="34"/>
        <end position="66"/>
    </location>
</feature>
<keyword evidence="4" id="KW-0539">Nucleus</keyword>
<protein>
    <recommendedName>
        <fullName evidence="5">Zn(2)-C6 fungal-type domain-containing protein</fullName>
    </recommendedName>
</protein>
<gene>
    <name evidence="6" type="ORF">N7494_002732</name>
</gene>
<dbReference type="InterPro" id="IPR001138">
    <property type="entry name" value="Zn2Cys6_DnaBD"/>
</dbReference>
<keyword evidence="2" id="KW-0238">DNA-binding</keyword>
<dbReference type="PROSITE" id="PS00463">
    <property type="entry name" value="ZN2_CY6_FUNGAL_1"/>
    <property type="match status" value="1"/>
</dbReference>
<evidence type="ECO:0000256" key="4">
    <source>
        <dbReference type="ARBA" id="ARBA00023242"/>
    </source>
</evidence>
<sequence>MANPVLEKTRTLEDLSDPSNSILKRRKLRKGTTSCWECKHRKKKCEFGAESATCDTCQRLGLPCVSQDLKDPVNVHEDLDRRLNQVEVLVTQLVRRRNVHHQELGSTGKPELALPTLSSICHERLSRGWSLTGYLYSMLPDPPTAAVILSSAKLFSSPLQISLSKSGNILSLKRPSADPLSLDSHPVAFARRLVQLAVCLKQSHALSSGQLTVHLNGSIDDAAQRYFNAASHFVTSQDFLIASLDGLETLMLQGGYHITNGDFRAAWAIQRRAANISQVIDLPNLAKEPGSRSEHLWFYITYSDRFLSLMLGLPFNVADDSFASTLNLAASAPAQRLERIHAQLAGYIIARNLRMQKSTGSEEESFRYEHYAETKKIDDYLKRAARILPNSWWLAPSFDTVFDGALERTAKLLMQMHQYYLLVLLHQPYTIHNHNVDLDRDYSYSKFAAVSASREVVSRYLTIRNYHRSPSYRALDEKAFIASVTLLLSHFVGHENATANFFEHQRSSDLGTIEKVIDLFEDLSVRLESSGLCGSQILRKFMQIEEDAANGSVYRTWNRIETSTSADQDCADQCVIQLPIPYFGVILISDKVGNIEGQLPTLDVPLQETSIEQEILGSANYETGTELFNDWIHDEQIDDS</sequence>
<reference evidence="6 7" key="1">
    <citation type="journal article" date="2023" name="IMA Fungus">
        <title>Comparative genomic study of the Penicillium genus elucidates a diverse pangenome and 15 lateral gene transfer events.</title>
        <authorList>
            <person name="Petersen C."/>
            <person name="Sorensen T."/>
            <person name="Nielsen M.R."/>
            <person name="Sondergaard T.E."/>
            <person name="Sorensen J.L."/>
            <person name="Fitzpatrick D.A."/>
            <person name="Frisvad J.C."/>
            <person name="Nielsen K.L."/>
        </authorList>
    </citation>
    <scope>NUCLEOTIDE SEQUENCE [LARGE SCALE GENOMIC DNA]</scope>
    <source>
        <strain evidence="6 7">IBT 35679</strain>
    </source>
</reference>
<dbReference type="GO" id="GO:0008270">
    <property type="term" value="F:zinc ion binding"/>
    <property type="evidence" value="ECO:0007669"/>
    <property type="project" value="InterPro"/>
</dbReference>
<evidence type="ECO:0000313" key="6">
    <source>
        <dbReference type="EMBL" id="KAJ5553354.1"/>
    </source>
</evidence>
<keyword evidence="1" id="KW-0805">Transcription regulation</keyword>
<name>A0AAD6D4J1_9EURO</name>